<dbReference type="AlphaFoldDB" id="A0A9Q0L3T7"/>
<organism evidence="1 2">
    <name type="scientific">Protea cynaroides</name>
    <dbReference type="NCBI Taxonomy" id="273540"/>
    <lineage>
        <taxon>Eukaryota</taxon>
        <taxon>Viridiplantae</taxon>
        <taxon>Streptophyta</taxon>
        <taxon>Embryophyta</taxon>
        <taxon>Tracheophyta</taxon>
        <taxon>Spermatophyta</taxon>
        <taxon>Magnoliopsida</taxon>
        <taxon>Proteales</taxon>
        <taxon>Proteaceae</taxon>
        <taxon>Protea</taxon>
    </lineage>
</organism>
<evidence type="ECO:0000313" key="2">
    <source>
        <dbReference type="Proteomes" id="UP001141806"/>
    </source>
</evidence>
<gene>
    <name evidence="1" type="ORF">NE237_032333</name>
</gene>
<reference evidence="1" key="1">
    <citation type="journal article" date="2023" name="Plant J.">
        <title>The genome of the king protea, Protea cynaroides.</title>
        <authorList>
            <person name="Chang J."/>
            <person name="Duong T.A."/>
            <person name="Schoeman C."/>
            <person name="Ma X."/>
            <person name="Roodt D."/>
            <person name="Barker N."/>
            <person name="Li Z."/>
            <person name="Van de Peer Y."/>
            <person name="Mizrachi E."/>
        </authorList>
    </citation>
    <scope>NUCLEOTIDE SEQUENCE</scope>
    <source>
        <tissue evidence="1">Young leaves</tissue>
    </source>
</reference>
<dbReference type="Proteomes" id="UP001141806">
    <property type="component" value="Unassembled WGS sequence"/>
</dbReference>
<dbReference type="EMBL" id="JAMYWD010000001">
    <property type="protein sequence ID" value="KAJ4981496.1"/>
    <property type="molecule type" value="Genomic_DNA"/>
</dbReference>
<protein>
    <submittedName>
        <fullName evidence="1">Uncharacterized protein</fullName>
    </submittedName>
</protein>
<accession>A0A9Q0L3T7</accession>
<proteinExistence type="predicted"/>
<sequence length="132" mass="15403">MDFNHRRDDDRTSTYFTSSASRDGYFTEQALLRAIQRELEKERIREEIIAAERRALEREVLLERELALQRRGHAHGFSLMASSASMLRADQRLSLMVHPHQSYATFPTRAEAGMYQGEGARLEERFSWRRGG</sequence>
<keyword evidence="2" id="KW-1185">Reference proteome</keyword>
<comment type="caution">
    <text evidence="1">The sequence shown here is derived from an EMBL/GenBank/DDBJ whole genome shotgun (WGS) entry which is preliminary data.</text>
</comment>
<evidence type="ECO:0000313" key="1">
    <source>
        <dbReference type="EMBL" id="KAJ4981496.1"/>
    </source>
</evidence>
<name>A0A9Q0L3T7_9MAGN</name>